<dbReference type="Gene3D" id="3.40.30.10">
    <property type="entry name" value="Glutaredoxin"/>
    <property type="match status" value="1"/>
</dbReference>
<dbReference type="CDD" id="cd02976">
    <property type="entry name" value="NrdH"/>
    <property type="match status" value="1"/>
</dbReference>
<dbReference type="InterPro" id="IPR051548">
    <property type="entry name" value="Grx-like_ET"/>
</dbReference>
<dbReference type="InterPro" id="IPR036249">
    <property type="entry name" value="Thioredoxin-like_sf"/>
</dbReference>
<organism evidence="2 3">
    <name type="scientific">Paenibacillus forsythiae</name>
    <dbReference type="NCBI Taxonomy" id="365616"/>
    <lineage>
        <taxon>Bacteria</taxon>
        <taxon>Bacillati</taxon>
        <taxon>Bacillota</taxon>
        <taxon>Bacilli</taxon>
        <taxon>Bacillales</taxon>
        <taxon>Paenibacillaceae</taxon>
        <taxon>Paenibacillus</taxon>
    </lineage>
</organism>
<feature type="domain" description="Glutaredoxin" evidence="1">
    <location>
        <begin position="5"/>
        <end position="62"/>
    </location>
</feature>
<proteinExistence type="predicted"/>
<sequence>MSAQVIVYSTEGCGDCSRVKQLLQGEGIPFEVRDIMASDAYQQEVERLGFMGIPVTVAGGRAVKGFNHGELKELIATAGLKKQA</sequence>
<evidence type="ECO:0000259" key="1">
    <source>
        <dbReference type="Pfam" id="PF00462"/>
    </source>
</evidence>
<comment type="caution">
    <text evidence="2">The sequence shown here is derived from an EMBL/GenBank/DDBJ whole genome shotgun (WGS) entry which is preliminary data.</text>
</comment>
<name>A0ABU3HCT1_9BACL</name>
<dbReference type="Proteomes" id="UP001248709">
    <property type="component" value="Unassembled WGS sequence"/>
</dbReference>
<dbReference type="PANTHER" id="PTHR34386:SF1">
    <property type="entry name" value="GLUTAREDOXIN-LIKE PROTEIN NRDH"/>
    <property type="match status" value="1"/>
</dbReference>
<keyword evidence="3" id="KW-1185">Reference proteome</keyword>
<dbReference type="SUPFAM" id="SSF52833">
    <property type="entry name" value="Thioredoxin-like"/>
    <property type="match status" value="1"/>
</dbReference>
<reference evidence="2 3" key="1">
    <citation type="submission" date="2023-07" db="EMBL/GenBank/DDBJ databases">
        <title>Genomic Encyclopedia of Type Strains, Phase IV (KMG-IV): sequencing the most valuable type-strain genomes for metagenomic binning, comparative biology and taxonomic classification.</title>
        <authorList>
            <person name="Goeker M."/>
        </authorList>
    </citation>
    <scope>NUCLEOTIDE SEQUENCE [LARGE SCALE GENOMIC DNA]</scope>
    <source>
        <strain evidence="2 3">T98</strain>
    </source>
</reference>
<dbReference type="InterPro" id="IPR002109">
    <property type="entry name" value="Glutaredoxin"/>
</dbReference>
<evidence type="ECO:0000313" key="2">
    <source>
        <dbReference type="EMBL" id="MDT3428619.1"/>
    </source>
</evidence>
<dbReference type="PROSITE" id="PS51354">
    <property type="entry name" value="GLUTAREDOXIN_2"/>
    <property type="match status" value="1"/>
</dbReference>
<accession>A0ABU3HCT1</accession>
<dbReference type="Pfam" id="PF00462">
    <property type="entry name" value="Glutaredoxin"/>
    <property type="match status" value="1"/>
</dbReference>
<dbReference type="RefSeq" id="WP_025697498.1">
    <property type="nucleotide sequence ID" value="NZ_JAUSUY010000024.1"/>
</dbReference>
<protein>
    <submittedName>
        <fullName evidence="2">Glutaredoxin-like protein NrdH</fullName>
    </submittedName>
</protein>
<gene>
    <name evidence="2" type="ORF">J2Z22_004212</name>
</gene>
<dbReference type="PANTHER" id="PTHR34386">
    <property type="entry name" value="GLUTAREDOXIN"/>
    <property type="match status" value="1"/>
</dbReference>
<dbReference type="EMBL" id="JAUSUY010000024">
    <property type="protein sequence ID" value="MDT3428619.1"/>
    <property type="molecule type" value="Genomic_DNA"/>
</dbReference>
<evidence type="ECO:0000313" key="3">
    <source>
        <dbReference type="Proteomes" id="UP001248709"/>
    </source>
</evidence>